<name>A0A2A9NP72_9AGAR</name>
<accession>A0A2A9NP72</accession>
<reference evidence="2 3" key="1">
    <citation type="submission" date="2014-02" db="EMBL/GenBank/DDBJ databases">
        <title>Transposable element dynamics among asymbiotic and ectomycorrhizal Amanita fungi.</title>
        <authorList>
            <consortium name="DOE Joint Genome Institute"/>
            <person name="Hess J."/>
            <person name="Skrede I."/>
            <person name="Wolfe B."/>
            <person name="LaButti K."/>
            <person name="Ohm R.A."/>
            <person name="Grigoriev I.V."/>
            <person name="Pringle A."/>
        </authorList>
    </citation>
    <scope>NUCLEOTIDE SEQUENCE [LARGE SCALE GENOMIC DNA]</scope>
    <source>
        <strain evidence="2 3">SKay4041</strain>
    </source>
</reference>
<evidence type="ECO:0000313" key="3">
    <source>
        <dbReference type="Proteomes" id="UP000242287"/>
    </source>
</evidence>
<evidence type="ECO:0000313" key="2">
    <source>
        <dbReference type="EMBL" id="PFH49520.1"/>
    </source>
</evidence>
<keyword evidence="3" id="KW-1185">Reference proteome</keyword>
<organism evidence="2 3">
    <name type="scientific">Amanita thiersii Skay4041</name>
    <dbReference type="NCBI Taxonomy" id="703135"/>
    <lineage>
        <taxon>Eukaryota</taxon>
        <taxon>Fungi</taxon>
        <taxon>Dikarya</taxon>
        <taxon>Basidiomycota</taxon>
        <taxon>Agaricomycotina</taxon>
        <taxon>Agaricomycetes</taxon>
        <taxon>Agaricomycetidae</taxon>
        <taxon>Agaricales</taxon>
        <taxon>Pluteineae</taxon>
        <taxon>Amanitaceae</taxon>
        <taxon>Amanita</taxon>
    </lineage>
</organism>
<evidence type="ECO:0000256" key="1">
    <source>
        <dbReference type="SAM" id="MobiDB-lite"/>
    </source>
</evidence>
<dbReference type="EMBL" id="KZ302026">
    <property type="protein sequence ID" value="PFH49520.1"/>
    <property type="molecule type" value="Genomic_DNA"/>
</dbReference>
<protein>
    <submittedName>
        <fullName evidence="2">Uncharacterized protein</fullName>
    </submittedName>
</protein>
<feature type="region of interest" description="Disordered" evidence="1">
    <location>
        <begin position="1"/>
        <end position="21"/>
    </location>
</feature>
<sequence>MGVDNGFQSTTWPFSPSINTTGLNYNDCESISNNARFERGMDGGQMSNIANC</sequence>
<dbReference type="AlphaFoldDB" id="A0A2A9NP72"/>
<proteinExistence type="predicted"/>
<dbReference type="Proteomes" id="UP000242287">
    <property type="component" value="Unassembled WGS sequence"/>
</dbReference>
<gene>
    <name evidence="2" type="ORF">AMATHDRAFT_4802</name>
</gene>